<organism evidence="1 2">
    <name type="scientific">Pedobacter cryotolerans</name>
    <dbReference type="NCBI Taxonomy" id="2571270"/>
    <lineage>
        <taxon>Bacteria</taxon>
        <taxon>Pseudomonadati</taxon>
        <taxon>Bacteroidota</taxon>
        <taxon>Sphingobacteriia</taxon>
        <taxon>Sphingobacteriales</taxon>
        <taxon>Sphingobacteriaceae</taxon>
        <taxon>Pedobacter</taxon>
    </lineage>
</organism>
<protein>
    <submittedName>
        <fullName evidence="1">Uncharacterized protein</fullName>
    </submittedName>
</protein>
<proteinExistence type="predicted"/>
<accession>A0A4U1BZU7</accession>
<sequence length="151" mass="17150">MAIDEQYLNNEIEDFRGAFCPFGYLDIKRAVSEALEIGKDSSWAFEQMEAFAEDCDMKITDLDPCYVVMDAILQMARNEIEEMTGFDLQNDASFETMGNFCATTYDWQSEDIELLTDALSGNPDALENLSDATRYWLSQVEIDLDSLTGEQ</sequence>
<dbReference type="Proteomes" id="UP000310477">
    <property type="component" value="Unassembled WGS sequence"/>
</dbReference>
<dbReference type="AlphaFoldDB" id="A0A4U1BZU7"/>
<dbReference type="OrthoDB" id="767604at2"/>
<name>A0A4U1BZU7_9SPHI</name>
<comment type="caution">
    <text evidence="1">The sequence shown here is derived from an EMBL/GenBank/DDBJ whole genome shotgun (WGS) entry which is preliminary data.</text>
</comment>
<keyword evidence="2" id="KW-1185">Reference proteome</keyword>
<dbReference type="RefSeq" id="WP_136878582.1">
    <property type="nucleotide sequence ID" value="NZ_SWBO01000022.1"/>
</dbReference>
<reference evidence="1 2" key="1">
    <citation type="submission" date="2019-04" db="EMBL/GenBank/DDBJ databases">
        <title>Pedobacter sp. AR-2-6 sp. nov., isolated from Arctic soil.</title>
        <authorList>
            <person name="Dahal R.H."/>
            <person name="Kim D.-U."/>
        </authorList>
    </citation>
    <scope>NUCLEOTIDE SEQUENCE [LARGE SCALE GENOMIC DNA]</scope>
    <source>
        <strain evidence="1 2">AR-2-6</strain>
    </source>
</reference>
<evidence type="ECO:0000313" key="1">
    <source>
        <dbReference type="EMBL" id="TKB96153.1"/>
    </source>
</evidence>
<gene>
    <name evidence="1" type="ORF">FA045_18600</name>
</gene>
<evidence type="ECO:0000313" key="2">
    <source>
        <dbReference type="Proteomes" id="UP000310477"/>
    </source>
</evidence>
<dbReference type="EMBL" id="SWBO01000022">
    <property type="protein sequence ID" value="TKB96153.1"/>
    <property type="molecule type" value="Genomic_DNA"/>
</dbReference>